<comment type="caution">
    <text evidence="1">The sequence shown here is derived from an EMBL/GenBank/DDBJ whole genome shotgun (WGS) entry which is preliminary data.</text>
</comment>
<reference evidence="1 2" key="1">
    <citation type="submission" date="2022-05" db="EMBL/GenBank/DDBJ databases">
        <title>A multi-omics perspective on studying reproductive biology in Daphnia sinensis.</title>
        <authorList>
            <person name="Jia J."/>
        </authorList>
    </citation>
    <scope>NUCLEOTIDE SEQUENCE [LARGE SCALE GENOMIC DNA]</scope>
    <source>
        <strain evidence="1 2">WSL</strain>
    </source>
</reference>
<name>A0AAD5PQE1_9CRUS</name>
<accession>A0AAD5PQE1</accession>
<gene>
    <name evidence="1" type="ORF">GHT06_018668</name>
</gene>
<dbReference type="Proteomes" id="UP000820818">
    <property type="component" value="Linkage Group LG7"/>
</dbReference>
<organism evidence="1 2">
    <name type="scientific">Daphnia sinensis</name>
    <dbReference type="NCBI Taxonomy" id="1820382"/>
    <lineage>
        <taxon>Eukaryota</taxon>
        <taxon>Metazoa</taxon>
        <taxon>Ecdysozoa</taxon>
        <taxon>Arthropoda</taxon>
        <taxon>Crustacea</taxon>
        <taxon>Branchiopoda</taxon>
        <taxon>Diplostraca</taxon>
        <taxon>Cladocera</taxon>
        <taxon>Anomopoda</taxon>
        <taxon>Daphniidae</taxon>
        <taxon>Daphnia</taxon>
        <taxon>Daphnia similis group</taxon>
    </lineage>
</organism>
<evidence type="ECO:0000313" key="2">
    <source>
        <dbReference type="Proteomes" id="UP000820818"/>
    </source>
</evidence>
<sequence length="114" mass="12859">MIALYYPTKKVESELQTSNVTASTSDNILFYIGGYIVNKIQKRSKCVSCLESDFTAKDLTELKSKGYLKFASLPLFKLLKVVEKEIQRKLDVGQMFRPNSFTVVLTSVVANKLP</sequence>
<keyword evidence="2" id="KW-1185">Reference proteome</keyword>
<evidence type="ECO:0000313" key="1">
    <source>
        <dbReference type="EMBL" id="KAI9556096.1"/>
    </source>
</evidence>
<dbReference type="EMBL" id="WJBH02000007">
    <property type="protein sequence ID" value="KAI9556096.1"/>
    <property type="molecule type" value="Genomic_DNA"/>
</dbReference>
<protein>
    <submittedName>
        <fullName evidence="1">Uncharacterized protein</fullName>
    </submittedName>
</protein>
<dbReference type="AlphaFoldDB" id="A0AAD5PQE1"/>
<proteinExistence type="predicted"/>